<gene>
    <name evidence="3" type="ORF">ED236_00705</name>
</gene>
<keyword evidence="4" id="KW-1185">Reference proteome</keyword>
<dbReference type="Gene3D" id="3.10.450.40">
    <property type="match status" value="1"/>
</dbReference>
<proteinExistence type="predicted"/>
<dbReference type="AlphaFoldDB" id="A0A3N0V631"/>
<feature type="signal peptide" evidence="1">
    <location>
        <begin position="1"/>
        <end position="23"/>
    </location>
</feature>
<accession>A0A3N0V631</accession>
<feature type="chain" id="PRO_5018283369" evidence="1">
    <location>
        <begin position="24"/>
        <end position="102"/>
    </location>
</feature>
<sequence>MSLTRMLLTVLLLANAWTGPAHAMDIGPAEARDLVKSGYILSFEKIASQALAIRPGDILETELELKKGRYIYEVEVLDAKGNVWELKLDASTGQLIKLELDH</sequence>
<protein>
    <submittedName>
        <fullName evidence="3">Peptidase</fullName>
    </submittedName>
</protein>
<reference evidence="3 4" key="1">
    <citation type="submission" date="2018-10" db="EMBL/GenBank/DDBJ databases">
        <authorList>
            <person name="Chen W.-M."/>
        </authorList>
    </citation>
    <scope>NUCLEOTIDE SEQUENCE [LARGE SCALE GENOMIC DNA]</scope>
    <source>
        <strain evidence="3 4">H-5</strain>
    </source>
</reference>
<name>A0A3N0V631_9PROT</name>
<evidence type="ECO:0000313" key="4">
    <source>
        <dbReference type="Proteomes" id="UP000275137"/>
    </source>
</evidence>
<organism evidence="3 4">
    <name type="scientific">Pseudomethylobacillus aquaticus</name>
    <dbReference type="NCBI Taxonomy" id="2676064"/>
    <lineage>
        <taxon>Bacteria</taxon>
        <taxon>Pseudomonadati</taxon>
        <taxon>Pseudomonadota</taxon>
        <taxon>Betaproteobacteria</taxon>
        <taxon>Nitrosomonadales</taxon>
        <taxon>Methylophilaceae</taxon>
        <taxon>Pseudomethylobacillus</taxon>
    </lineage>
</organism>
<feature type="domain" description="PepSY" evidence="2">
    <location>
        <begin position="41"/>
        <end position="98"/>
    </location>
</feature>
<dbReference type="InterPro" id="IPR025711">
    <property type="entry name" value="PepSY"/>
</dbReference>
<evidence type="ECO:0000256" key="1">
    <source>
        <dbReference type="SAM" id="SignalP"/>
    </source>
</evidence>
<comment type="caution">
    <text evidence="3">The sequence shown here is derived from an EMBL/GenBank/DDBJ whole genome shotgun (WGS) entry which is preliminary data.</text>
</comment>
<evidence type="ECO:0000259" key="2">
    <source>
        <dbReference type="Pfam" id="PF03413"/>
    </source>
</evidence>
<dbReference type="Pfam" id="PF03413">
    <property type="entry name" value="PepSY"/>
    <property type="match status" value="1"/>
</dbReference>
<evidence type="ECO:0000313" key="3">
    <source>
        <dbReference type="EMBL" id="ROH88041.1"/>
    </source>
</evidence>
<keyword evidence="1" id="KW-0732">Signal</keyword>
<dbReference type="Proteomes" id="UP000275137">
    <property type="component" value="Unassembled WGS sequence"/>
</dbReference>
<dbReference type="EMBL" id="RJVP01000001">
    <property type="protein sequence ID" value="ROH88041.1"/>
    <property type="molecule type" value="Genomic_DNA"/>
</dbReference>